<dbReference type="EMBL" id="CP061799">
    <property type="protein sequence ID" value="QTA80579.1"/>
    <property type="molecule type" value="Genomic_DNA"/>
</dbReference>
<organism evidence="2 3">
    <name type="scientific">Desulfonema limicola</name>
    <dbReference type="NCBI Taxonomy" id="45656"/>
    <lineage>
        <taxon>Bacteria</taxon>
        <taxon>Pseudomonadati</taxon>
        <taxon>Thermodesulfobacteriota</taxon>
        <taxon>Desulfobacteria</taxon>
        <taxon>Desulfobacterales</taxon>
        <taxon>Desulfococcaceae</taxon>
        <taxon>Desulfonema</taxon>
    </lineage>
</organism>
<evidence type="ECO:0000313" key="3">
    <source>
        <dbReference type="Proteomes" id="UP000663720"/>
    </source>
</evidence>
<keyword evidence="3" id="KW-1185">Reference proteome</keyword>
<protein>
    <submittedName>
        <fullName evidence="2">Uncharacteried protein</fullName>
    </submittedName>
</protein>
<keyword evidence="1" id="KW-0812">Transmembrane</keyword>
<dbReference type="KEGG" id="dli:dnl_28860"/>
<reference evidence="2" key="1">
    <citation type="journal article" date="2021" name="Microb. Physiol.">
        <title>Proteogenomic Insights into the Physiology of Marine, Sulfate-Reducing, Filamentous Desulfonema limicola and Desulfonema magnum.</title>
        <authorList>
            <person name="Schnaars V."/>
            <person name="Wohlbrand L."/>
            <person name="Scheve S."/>
            <person name="Hinrichs C."/>
            <person name="Reinhardt R."/>
            <person name="Rabus R."/>
        </authorList>
    </citation>
    <scope>NUCLEOTIDE SEQUENCE</scope>
    <source>
        <strain evidence="2">5ac10</strain>
    </source>
</reference>
<name>A0A975GGS9_9BACT</name>
<evidence type="ECO:0000313" key="2">
    <source>
        <dbReference type="EMBL" id="QTA80579.1"/>
    </source>
</evidence>
<feature type="transmembrane region" description="Helical" evidence="1">
    <location>
        <begin position="12"/>
        <end position="41"/>
    </location>
</feature>
<gene>
    <name evidence="2" type="ORF">dnl_28860</name>
</gene>
<keyword evidence="1" id="KW-1133">Transmembrane helix</keyword>
<dbReference type="AlphaFoldDB" id="A0A975GGS9"/>
<accession>A0A975GGS9</accession>
<dbReference type="Proteomes" id="UP000663720">
    <property type="component" value="Chromosome"/>
</dbReference>
<keyword evidence="1" id="KW-0472">Membrane</keyword>
<sequence length="428" mass="47879">MCDIFKPKLLMLSYEIITFYSISLIGSSHSFIIICMGANIFGQENNLSLTEIYNLSRFSGLNHQVLEVPESFFTGDIDEDTMASMFHTTFWLDTSENVDYTLLYRSLLTKNNQGHMIISIKCPDGITKNYFISIQFKDEGYEVPCCKDLYAFDLSDELALLKYQITNAGKTGDEFCVSLLSFSNFSAEVYNNNKFMQVSKVIVPSNTEPRYGSYIYNIPYAVYGSDLWTGVGLRNNDTSFADIVVVIYDKDGRLVAHSGSMMPSISAKGHQSFLTTQVPGALNKEFEGWMQIKSSLPLSGQVFFIGEEGYMSGMPICPDMSKEVPSKTSYLIPHVAQTAEWDTIIAVCNPNNKEITIPIKFFDEIGQIVYSESYMLQALSSKKYSVSDMMEEFTGSIEINYPGEIAVFALFSNLKSGGKCYSGAVAVR</sequence>
<evidence type="ECO:0000256" key="1">
    <source>
        <dbReference type="SAM" id="Phobius"/>
    </source>
</evidence>
<proteinExistence type="predicted"/>